<proteinExistence type="inferred from homology"/>
<dbReference type="EMBL" id="BLYL01000009">
    <property type="protein sequence ID" value="GFO94622.1"/>
    <property type="molecule type" value="Genomic_DNA"/>
</dbReference>
<feature type="compositionally biased region" description="Acidic residues" evidence="2">
    <location>
        <begin position="101"/>
        <end position="122"/>
    </location>
</feature>
<evidence type="ECO:0000256" key="1">
    <source>
        <dbReference type="ARBA" id="ARBA00005397"/>
    </source>
</evidence>
<accession>A0AAI9NYI6</accession>
<dbReference type="Gene3D" id="3.30.70.1950">
    <property type="match status" value="1"/>
</dbReference>
<dbReference type="InterPro" id="IPR008681">
    <property type="entry name" value="Neg-reg_MecA"/>
</dbReference>
<evidence type="ECO:0000256" key="2">
    <source>
        <dbReference type="SAM" id="MobiDB-lite"/>
    </source>
</evidence>
<dbReference type="InterPro" id="IPR038471">
    <property type="entry name" value="MecA_C_sf"/>
</dbReference>
<dbReference type="PANTHER" id="PTHR39161:SF2">
    <property type="entry name" value="ADAPTER PROTEIN MECA 2"/>
    <property type="match status" value="1"/>
</dbReference>
<comment type="caution">
    <text evidence="3">The sequence shown here is derived from an EMBL/GenBank/DDBJ whole genome shotgun (WGS) entry which is preliminary data.</text>
</comment>
<comment type="similarity">
    <text evidence="1">Belongs to the MecA family.</text>
</comment>
<dbReference type="Pfam" id="PF05389">
    <property type="entry name" value="MecA"/>
    <property type="match status" value="1"/>
</dbReference>
<gene>
    <name evidence="3" type="ORF">COEU31_16680</name>
</gene>
<feature type="region of interest" description="Disordered" evidence="2">
    <location>
        <begin position="171"/>
        <end position="196"/>
    </location>
</feature>
<protein>
    <recommendedName>
        <fullName evidence="5">Adaptor protein MecA</fullName>
    </recommendedName>
</protein>
<sequence>MKIERLSENQIRCTLNKADLTEKQLKISELAYGTPKAKELFKDMMQQASVELGFEADDTPLMIEAIPVSPDCLILIVTKVEDPEELDTRFSRFSKTSEYDIDDDDEYMDDDDIDDDLDDNDESRDNNGTIARLEISGSGSVPQGVREALEGIFNTISGLAGTAGDFAAAANGSNTSSDDSTTGTAASTTGSTKESGSARESMCSLYIFDSLATIISAAKQVASFYFSENCLYKNPSNGRYYLVLTNSNNTSQEFVRVCNILAEYGTAQKLTYAMPAHFKEHFTAIMPEEALQTLSAL</sequence>
<evidence type="ECO:0000313" key="4">
    <source>
        <dbReference type="Proteomes" id="UP000660047"/>
    </source>
</evidence>
<reference evidence="3" key="1">
    <citation type="submission" date="2020-06" db="EMBL/GenBank/DDBJ databases">
        <title>Characterization of fructooligosaccharide metabolism and fructooligosaccharide-degrading enzymes in human commensal butyrate producers.</title>
        <authorList>
            <person name="Tanno H."/>
            <person name="Fujii T."/>
            <person name="Hirano K."/>
            <person name="Maeno S."/>
            <person name="Tonozuka T."/>
            <person name="Sakamoto M."/>
            <person name="Ohkuma M."/>
            <person name="Tochio T."/>
            <person name="Endo A."/>
        </authorList>
    </citation>
    <scope>NUCLEOTIDE SEQUENCE</scope>
    <source>
        <strain evidence="3">JCM 31265</strain>
    </source>
</reference>
<dbReference type="Proteomes" id="UP000660047">
    <property type="component" value="Unassembled WGS sequence"/>
</dbReference>
<feature type="compositionally biased region" description="Low complexity" evidence="2">
    <location>
        <begin position="171"/>
        <end position="195"/>
    </location>
</feature>
<evidence type="ECO:0008006" key="5">
    <source>
        <dbReference type="Google" id="ProtNLM"/>
    </source>
</evidence>
<dbReference type="RefSeq" id="WP_015534279.1">
    <property type="nucleotide sequence ID" value="NZ_BLYL01000009.1"/>
</dbReference>
<organism evidence="3 4">
    <name type="scientific">Coprococcus eutactus</name>
    <dbReference type="NCBI Taxonomy" id="33043"/>
    <lineage>
        <taxon>Bacteria</taxon>
        <taxon>Bacillati</taxon>
        <taxon>Bacillota</taxon>
        <taxon>Clostridia</taxon>
        <taxon>Lachnospirales</taxon>
        <taxon>Lachnospiraceae</taxon>
        <taxon>Coprococcus</taxon>
    </lineage>
</organism>
<feature type="region of interest" description="Disordered" evidence="2">
    <location>
        <begin position="101"/>
        <end position="130"/>
    </location>
</feature>
<dbReference type="PANTHER" id="PTHR39161">
    <property type="entry name" value="ADAPTER PROTEIN MECA"/>
    <property type="match status" value="1"/>
</dbReference>
<name>A0AAI9NYI6_9FIRM</name>
<evidence type="ECO:0000313" key="3">
    <source>
        <dbReference type="EMBL" id="GFO94622.1"/>
    </source>
</evidence>
<dbReference type="AlphaFoldDB" id="A0AAI9NYI6"/>